<comment type="caution">
    <text evidence="2">The sequence shown here is derived from an EMBL/GenBank/DDBJ whole genome shotgun (WGS) entry which is preliminary data.</text>
</comment>
<dbReference type="InterPro" id="IPR002559">
    <property type="entry name" value="Transposase_11"/>
</dbReference>
<reference evidence="2 3" key="1">
    <citation type="submission" date="2020-08" db="EMBL/GenBank/DDBJ databases">
        <title>Bridging the membrane lipid divide: bacteria of the FCB group superphylum have the potential to synthesize archaeal ether lipids.</title>
        <authorList>
            <person name="Villanueva L."/>
            <person name="Von Meijenfeldt F.A.B."/>
            <person name="Westbye A.B."/>
            <person name="Yadav S."/>
            <person name="Hopmans E.C."/>
            <person name="Dutilh B.E."/>
            <person name="Sinninghe Damste J.S."/>
        </authorList>
    </citation>
    <scope>NUCLEOTIDE SEQUENCE [LARGE SCALE GENOMIC DNA]</scope>
    <source>
        <strain evidence="2">NIOZ-UU82</strain>
    </source>
</reference>
<gene>
    <name evidence="2" type="ORF">H8E80_01405</name>
</gene>
<evidence type="ECO:0000313" key="3">
    <source>
        <dbReference type="Proteomes" id="UP000603545"/>
    </source>
</evidence>
<proteinExistence type="predicted"/>
<dbReference type="GO" id="GO:0006313">
    <property type="term" value="P:DNA transposition"/>
    <property type="evidence" value="ECO:0007669"/>
    <property type="project" value="InterPro"/>
</dbReference>
<name>A0A8J6N4Y5_9BACT</name>
<evidence type="ECO:0000313" key="2">
    <source>
        <dbReference type="EMBL" id="MBC8198693.1"/>
    </source>
</evidence>
<dbReference type="GO" id="GO:0003677">
    <property type="term" value="F:DNA binding"/>
    <property type="evidence" value="ECO:0007669"/>
    <property type="project" value="InterPro"/>
</dbReference>
<sequence length="353" mass="40918">MAKVLKQNDLYRFVTYDAQPSHNTFNTLRKRLGTKGFVEIHKRFVSNAYNLGLLDPKINDLPKNRKKGIILVADSTFLITAGSTRGQKDEQGKWRFNDESVAFSGKGHHSHKYPVGHKAHSLRTISGVPLVTLLTPANESDQAVIMLLIEVVSRYPYLKFAYIILDKGYDAEEIHHDIYEFFGIIPIIIRKKMVYPKGFTEDGYPLCQWGLAMKPRGIEYKQRRTKYACFKICKKSEQSLLFSCDYIKEQYKYGYTCHTYFNEGYRKYGPAVPHSLIYKKLKPFRTGIERTFGLVKENRYRMEMSNFYKGIDNVTIHAIEHDIVFTQDIIFDYIKTGKISPVLNLDGLLPKSY</sequence>
<dbReference type="GO" id="GO:0004803">
    <property type="term" value="F:transposase activity"/>
    <property type="evidence" value="ECO:0007669"/>
    <property type="project" value="InterPro"/>
</dbReference>
<evidence type="ECO:0000259" key="1">
    <source>
        <dbReference type="Pfam" id="PF01609"/>
    </source>
</evidence>
<feature type="domain" description="Transposase IS4-like" evidence="1">
    <location>
        <begin position="68"/>
        <end position="310"/>
    </location>
</feature>
<organism evidence="2 3">
    <name type="scientific">Candidatus Desulfaltia bathyphila</name>
    <dbReference type="NCBI Taxonomy" id="2841697"/>
    <lineage>
        <taxon>Bacteria</taxon>
        <taxon>Pseudomonadati</taxon>
        <taxon>Thermodesulfobacteriota</taxon>
        <taxon>Desulfobacteria</taxon>
        <taxon>Desulfobacterales</taxon>
        <taxon>Desulfobacterales incertae sedis</taxon>
        <taxon>Candidatus Desulfaltia</taxon>
    </lineage>
</organism>
<dbReference type="EMBL" id="JACNLL010000019">
    <property type="protein sequence ID" value="MBC8198693.1"/>
    <property type="molecule type" value="Genomic_DNA"/>
</dbReference>
<accession>A0A8J6N4Y5</accession>
<dbReference type="AlphaFoldDB" id="A0A8J6N4Y5"/>
<dbReference type="Proteomes" id="UP000603545">
    <property type="component" value="Unassembled WGS sequence"/>
</dbReference>
<protein>
    <submittedName>
        <fullName evidence="2">Transposase</fullName>
    </submittedName>
</protein>
<dbReference type="Pfam" id="PF01609">
    <property type="entry name" value="DDE_Tnp_1"/>
    <property type="match status" value="1"/>
</dbReference>